<sequence length="201" mass="22257">MPMKLPCLALPLLLLGGCNARAPDPSHEQIHGSAAEWRGYAMEGIAPRMPEADVDAALVRRGYQRTTCTTASDAEDTRSEDPSALLCYLRHDRWMVMLQFDGRQPHRTLGWMALNDRPSALADRERNLAQGRRFAAAMAQRFGPPDETAHGAVTTHYWYVPRGVEQRAPGRLHDMISVTISPVQGVNATLNGSLGQMRDPQ</sequence>
<proteinExistence type="predicted"/>
<feature type="signal peptide" evidence="1">
    <location>
        <begin position="1"/>
        <end position="22"/>
    </location>
</feature>
<reference evidence="2 3" key="1">
    <citation type="submission" date="2018-05" db="EMBL/GenBank/DDBJ databases">
        <title>Description of Sphingomonas pokkalii sp nov, isolated from the rhizosphere of saline tolerant pokkali rice and its draft genome analysis.</title>
        <authorList>
            <person name="Menon R."/>
            <person name="Kumari S."/>
            <person name="Rameshkumar N."/>
        </authorList>
    </citation>
    <scope>NUCLEOTIDE SEQUENCE [LARGE SCALE GENOMIC DNA]</scope>
    <source>
        <strain evidence="2 3">L3B27</strain>
    </source>
</reference>
<protein>
    <recommendedName>
        <fullName evidence="4">Lipoprotein</fullName>
    </recommendedName>
</protein>
<feature type="chain" id="PRO_5015537852" description="Lipoprotein" evidence="1">
    <location>
        <begin position="23"/>
        <end position="201"/>
    </location>
</feature>
<dbReference type="Proteomes" id="UP000245890">
    <property type="component" value="Unassembled WGS sequence"/>
</dbReference>
<comment type="caution">
    <text evidence="2">The sequence shown here is derived from an EMBL/GenBank/DDBJ whole genome shotgun (WGS) entry which is preliminary data.</text>
</comment>
<gene>
    <name evidence="2" type="ORF">DD559_17535</name>
</gene>
<evidence type="ECO:0000313" key="2">
    <source>
        <dbReference type="EMBL" id="PVX30905.1"/>
    </source>
</evidence>
<keyword evidence="1" id="KW-0732">Signal</keyword>
<evidence type="ECO:0000313" key="3">
    <source>
        <dbReference type="Proteomes" id="UP000245890"/>
    </source>
</evidence>
<accession>A0A2U0SHS6</accession>
<evidence type="ECO:0000256" key="1">
    <source>
        <dbReference type="SAM" id="SignalP"/>
    </source>
</evidence>
<organism evidence="2 3">
    <name type="scientific">Sphingomonas pokkalii</name>
    <dbReference type="NCBI Taxonomy" id="2175090"/>
    <lineage>
        <taxon>Bacteria</taxon>
        <taxon>Pseudomonadati</taxon>
        <taxon>Pseudomonadota</taxon>
        <taxon>Alphaproteobacteria</taxon>
        <taxon>Sphingomonadales</taxon>
        <taxon>Sphingomonadaceae</taxon>
        <taxon>Sphingomonas</taxon>
    </lineage>
</organism>
<dbReference type="EMBL" id="QENQ01000001">
    <property type="protein sequence ID" value="PVX30905.1"/>
    <property type="molecule type" value="Genomic_DNA"/>
</dbReference>
<dbReference type="AlphaFoldDB" id="A0A2U0SHS6"/>
<dbReference type="PROSITE" id="PS51257">
    <property type="entry name" value="PROKAR_LIPOPROTEIN"/>
    <property type="match status" value="1"/>
</dbReference>
<name>A0A2U0SHS6_9SPHN</name>
<evidence type="ECO:0008006" key="4">
    <source>
        <dbReference type="Google" id="ProtNLM"/>
    </source>
</evidence>
<keyword evidence="3" id="KW-1185">Reference proteome</keyword>